<dbReference type="GO" id="GO:0050660">
    <property type="term" value="F:flavin adenine dinucleotide binding"/>
    <property type="evidence" value="ECO:0007669"/>
    <property type="project" value="InterPro"/>
</dbReference>
<dbReference type="InterPro" id="IPR000172">
    <property type="entry name" value="GMC_OxRdtase_N"/>
</dbReference>
<keyword evidence="6" id="KW-1185">Reference proteome</keyword>
<dbReference type="Pfam" id="PF00732">
    <property type="entry name" value="GMC_oxred_N"/>
    <property type="match status" value="1"/>
</dbReference>
<dbReference type="HOGENOM" id="CLU_002865_4_1_1"/>
<feature type="signal peptide" evidence="3">
    <location>
        <begin position="1"/>
        <end position="17"/>
    </location>
</feature>
<evidence type="ECO:0000313" key="6">
    <source>
        <dbReference type="Proteomes" id="UP000016935"/>
    </source>
</evidence>
<dbReference type="InterPro" id="IPR007867">
    <property type="entry name" value="GMC_OxRtase_C"/>
</dbReference>
<keyword evidence="3" id="KW-0732">Signal</keyword>
<dbReference type="PANTHER" id="PTHR11552">
    <property type="entry name" value="GLUCOSE-METHANOL-CHOLINE GMC OXIDOREDUCTASE"/>
    <property type="match status" value="1"/>
</dbReference>
<dbReference type="GO" id="GO:0016614">
    <property type="term" value="F:oxidoreductase activity, acting on CH-OH group of donors"/>
    <property type="evidence" value="ECO:0007669"/>
    <property type="project" value="InterPro"/>
</dbReference>
<dbReference type="STRING" id="671987.R0I5D9"/>
<sequence>MKIYDALHLLLPTVVLAASSPSCTPLQNSANSSDTYDYIVTGSGPGGGTIATNLARAGHSVLLIEAGSDATFDIRTQILALNNFGNPNVAWHFFVRHSDDEERLKRYNLLVWRLPNGEYWVGKDPSVDGYVGAERLGVFYPRGATLGGSAIINAAATYLPSDSDWDIFDQGTEERLWSAELMREYFEKIEHNNYLKPGTPGHGFTGWLQTNIADRATQVGASLRLSIFQAALKLLGKDPEKVLDYLMSDPNYLDPNRDRTESLWSLPFHVISNWKRFSPRDYILQTRNETNANGTPKYPLHLQLESLVTKVLFDTCSGKTTKPRAVGVEYLEGKSVYKADPRLNGTTKTGTKKMAFALKEVIVAGGTFNSPQILQLSGIGPKALLEKYDIPVVADLPGVGRNLQDNYEIPMYGNAKVNFTTPVDPNAPVCTFGAPGDPCIDLWHKGEGPYARGVSNSNSLLLKTPHAVDDERDMFLFANTGGAFNGFAPATSQNRTRLPASTFSWSTVKIHPQNTAGYIQIQSADPRDVPDVNFNHFVTGKDTDMGAILAALAFVRKTFNSTEGPTDPVTPVSPPCPPSDILDTGYCRDMDIDRNWIEDQAFGHHPTSTNKVGPDADPMAVLDSRLRVRGVQGLRVVDASAFPRCPGAFPSVSTFLLSARASDLVLEDAGKW</sequence>
<name>R0I5D9_EXST2</name>
<dbReference type="SUPFAM" id="SSF54373">
    <property type="entry name" value="FAD-linked reductases, C-terminal domain"/>
    <property type="match status" value="1"/>
</dbReference>
<protein>
    <recommendedName>
        <fullName evidence="4">Glucose-methanol-choline oxidoreductase N-terminal domain-containing protein</fullName>
    </recommendedName>
</protein>
<keyword evidence="2" id="KW-0285">Flavoprotein</keyword>
<dbReference type="PROSITE" id="PS00624">
    <property type="entry name" value="GMC_OXRED_2"/>
    <property type="match status" value="1"/>
</dbReference>
<accession>R0I5D9</accession>
<gene>
    <name evidence="5" type="ORF">SETTUDRAFT_35714</name>
</gene>
<organism evidence="5 6">
    <name type="scientific">Exserohilum turcicum (strain 28A)</name>
    <name type="common">Northern leaf blight fungus</name>
    <name type="synonym">Setosphaeria turcica</name>
    <dbReference type="NCBI Taxonomy" id="671987"/>
    <lineage>
        <taxon>Eukaryota</taxon>
        <taxon>Fungi</taxon>
        <taxon>Dikarya</taxon>
        <taxon>Ascomycota</taxon>
        <taxon>Pezizomycotina</taxon>
        <taxon>Dothideomycetes</taxon>
        <taxon>Pleosporomycetidae</taxon>
        <taxon>Pleosporales</taxon>
        <taxon>Pleosporineae</taxon>
        <taxon>Pleosporaceae</taxon>
        <taxon>Exserohilum</taxon>
    </lineage>
</organism>
<dbReference type="Gene3D" id="3.50.50.60">
    <property type="entry name" value="FAD/NAD(P)-binding domain"/>
    <property type="match status" value="1"/>
</dbReference>
<dbReference type="eggNOG" id="KOG1238">
    <property type="taxonomic scope" value="Eukaryota"/>
</dbReference>
<evidence type="ECO:0000256" key="1">
    <source>
        <dbReference type="ARBA" id="ARBA00010790"/>
    </source>
</evidence>
<feature type="binding site" evidence="2">
    <location>
        <position position="308"/>
    </location>
    <ligand>
        <name>FAD</name>
        <dbReference type="ChEBI" id="CHEBI:57692"/>
    </ligand>
</feature>
<evidence type="ECO:0000256" key="2">
    <source>
        <dbReference type="PIRSR" id="PIRSR000137-2"/>
    </source>
</evidence>
<comment type="cofactor">
    <cofactor evidence="2">
        <name>FAD</name>
        <dbReference type="ChEBI" id="CHEBI:57692"/>
    </cofactor>
</comment>
<feature type="chain" id="PRO_5004342842" description="Glucose-methanol-choline oxidoreductase N-terminal domain-containing protein" evidence="3">
    <location>
        <begin position="18"/>
        <end position="672"/>
    </location>
</feature>
<keyword evidence="2" id="KW-0274">FAD</keyword>
<dbReference type="PANTHER" id="PTHR11552:SF80">
    <property type="entry name" value="GMC OXIDOREDUCTASE"/>
    <property type="match status" value="1"/>
</dbReference>
<dbReference type="OrthoDB" id="269227at2759"/>
<dbReference type="EMBL" id="KB908877">
    <property type="protein sequence ID" value="EOA80796.1"/>
    <property type="molecule type" value="Genomic_DNA"/>
</dbReference>
<reference evidence="5 6" key="1">
    <citation type="journal article" date="2012" name="PLoS Pathog.">
        <title>Diverse lifestyles and strategies of plant pathogenesis encoded in the genomes of eighteen Dothideomycetes fungi.</title>
        <authorList>
            <person name="Ohm R.A."/>
            <person name="Feau N."/>
            <person name="Henrissat B."/>
            <person name="Schoch C.L."/>
            <person name="Horwitz B.A."/>
            <person name="Barry K.W."/>
            <person name="Condon B.J."/>
            <person name="Copeland A.C."/>
            <person name="Dhillon B."/>
            <person name="Glaser F."/>
            <person name="Hesse C.N."/>
            <person name="Kosti I."/>
            <person name="LaButti K."/>
            <person name="Lindquist E.A."/>
            <person name="Lucas S."/>
            <person name="Salamov A.A."/>
            <person name="Bradshaw R.E."/>
            <person name="Ciuffetti L."/>
            <person name="Hamelin R.C."/>
            <person name="Kema G.H.J."/>
            <person name="Lawrence C."/>
            <person name="Scott J.A."/>
            <person name="Spatafora J.W."/>
            <person name="Turgeon B.G."/>
            <person name="de Wit P.J.G.M."/>
            <person name="Zhong S."/>
            <person name="Goodwin S.B."/>
            <person name="Grigoriev I.V."/>
        </authorList>
    </citation>
    <scope>NUCLEOTIDE SEQUENCE [LARGE SCALE GENOMIC DNA]</scope>
    <source>
        <strain evidence="6">28A</strain>
    </source>
</reference>
<dbReference type="RefSeq" id="XP_008031242.1">
    <property type="nucleotide sequence ID" value="XM_008033051.1"/>
</dbReference>
<dbReference type="InterPro" id="IPR036188">
    <property type="entry name" value="FAD/NAD-bd_sf"/>
</dbReference>
<evidence type="ECO:0000313" key="5">
    <source>
        <dbReference type="EMBL" id="EOA80796.1"/>
    </source>
</evidence>
<evidence type="ECO:0000259" key="4">
    <source>
        <dbReference type="PROSITE" id="PS00624"/>
    </source>
</evidence>
<dbReference type="Proteomes" id="UP000016935">
    <property type="component" value="Unassembled WGS sequence"/>
</dbReference>
<dbReference type="Gene3D" id="3.30.560.10">
    <property type="entry name" value="Glucose Oxidase, domain 3"/>
    <property type="match status" value="1"/>
</dbReference>
<comment type="similarity">
    <text evidence="1">Belongs to the GMC oxidoreductase family.</text>
</comment>
<proteinExistence type="inferred from homology"/>
<reference evidence="5 6" key="2">
    <citation type="journal article" date="2013" name="PLoS Genet.">
        <title>Comparative genome structure, secondary metabolite, and effector coding capacity across Cochliobolus pathogens.</title>
        <authorList>
            <person name="Condon B.J."/>
            <person name="Leng Y."/>
            <person name="Wu D."/>
            <person name="Bushley K.E."/>
            <person name="Ohm R.A."/>
            <person name="Otillar R."/>
            <person name="Martin J."/>
            <person name="Schackwitz W."/>
            <person name="Grimwood J."/>
            <person name="MohdZainudin N."/>
            <person name="Xue C."/>
            <person name="Wang R."/>
            <person name="Manning V.A."/>
            <person name="Dhillon B."/>
            <person name="Tu Z.J."/>
            <person name="Steffenson B.J."/>
            <person name="Salamov A."/>
            <person name="Sun H."/>
            <person name="Lowry S."/>
            <person name="LaButti K."/>
            <person name="Han J."/>
            <person name="Copeland A."/>
            <person name="Lindquist E."/>
            <person name="Barry K."/>
            <person name="Schmutz J."/>
            <person name="Baker S.E."/>
            <person name="Ciuffetti L.M."/>
            <person name="Grigoriev I.V."/>
            <person name="Zhong S."/>
            <person name="Turgeon B.G."/>
        </authorList>
    </citation>
    <scope>NUCLEOTIDE SEQUENCE [LARGE SCALE GENOMIC DNA]</scope>
    <source>
        <strain evidence="6">28A</strain>
    </source>
</reference>
<dbReference type="Pfam" id="PF05199">
    <property type="entry name" value="GMC_oxred_C"/>
    <property type="match status" value="1"/>
</dbReference>
<dbReference type="AlphaFoldDB" id="R0I5D9"/>
<feature type="domain" description="Glucose-methanol-choline oxidoreductase N-terminal" evidence="4">
    <location>
        <begin position="366"/>
        <end position="380"/>
    </location>
</feature>
<dbReference type="GeneID" id="19404048"/>
<dbReference type="PIRSF" id="PIRSF000137">
    <property type="entry name" value="Alcohol_oxidase"/>
    <property type="match status" value="1"/>
</dbReference>
<dbReference type="InterPro" id="IPR012132">
    <property type="entry name" value="GMC_OxRdtase"/>
</dbReference>
<evidence type="ECO:0000256" key="3">
    <source>
        <dbReference type="SAM" id="SignalP"/>
    </source>
</evidence>
<dbReference type="SUPFAM" id="SSF51905">
    <property type="entry name" value="FAD/NAD(P)-binding domain"/>
    <property type="match status" value="1"/>
</dbReference>